<evidence type="ECO:0000313" key="4">
    <source>
        <dbReference type="EMBL" id="GJT64373.1"/>
    </source>
</evidence>
<dbReference type="InterPro" id="IPR039537">
    <property type="entry name" value="Retrotran_Ty1/copia-like"/>
</dbReference>
<protein>
    <submittedName>
        <fullName evidence="4">Retrovirus-related pol polyprotein from transposon TNT 1-94</fullName>
    </submittedName>
</protein>
<dbReference type="InterPro" id="IPR025724">
    <property type="entry name" value="GAG-pre-integrase_dom"/>
</dbReference>
<gene>
    <name evidence="4" type="ORF">Tco_1015853</name>
</gene>
<dbReference type="Pfam" id="PF13976">
    <property type="entry name" value="gag_pre-integrs"/>
    <property type="match status" value="1"/>
</dbReference>
<evidence type="ECO:0000259" key="3">
    <source>
        <dbReference type="Pfam" id="PF13976"/>
    </source>
</evidence>
<comment type="caution">
    <text evidence="4">The sequence shown here is derived from an EMBL/GenBank/DDBJ whole genome shotgun (WGS) entry which is preliminary data.</text>
</comment>
<feature type="coiled-coil region" evidence="1">
    <location>
        <begin position="405"/>
        <end position="432"/>
    </location>
</feature>
<sequence>MAFLFAVASRFPPLNNQLRTSPNPRNQATIQDGRVTVQGRQTQSFADTGNRGIATTSRGNYAAGQAKFYNCSGEGHMAKNALSQRGQEILHGSRRNLDAYDSDCDDISSSKAVLMANLSGQAFWLKHLNYNPDTPVKSHTPIRIEAPSELPKVSLVNESLKKLKYQLASFDKVVKKRTTSDAISAGAWGFKHTKACFVTEIVQFLKVLKDTFNAFDKTFLDEITEVQTVFNQMEAAIDQCSVDKNAFEIQIKQPSIDNDQLLKQFMSQEIVHIDVNSVDILDVNKSCMDQCNKCIELKIKLIKKKDLIEKYVYDKLSKSYSTLEKHCISLELANQLNKEIFQKDNFCENQNAPTFNRLFEINELKDQSQEKVTVIRKLKDRIKSLSGKDSVENVKKYIDVIETINIELKHSVAKLLYENENLRKEREHLKSIYKDQFDSIRKTRVQSKEHYDSLIAQINAKSVENSNLNAQLQEMVFAIATLKNKFRKLKGKNVVNTTVSKPIIAIVPGMFNLDIEPISHRLKNNRDAHEVYLEKTIENTDTLCRLVECARKQNPSEPLLESACMFTKHVQELLVYVSKTCPRLMKHCEKLVVVTPMNKDKKVRFVKPVISSSNIPKQIDSLKTKDSNKPLLTSTGVNTATSASGSKPSCNIKKHSISRPPSNNQKNKVEEHHRKVKSSLIKTNSVYEPISIVHVKHCVRNAKFESICAICNNCLFDANHDMLWRLSNGNVTTSWFYYVEGLGHNLFSMGQFCDSDLEVAFHKHICFIQDLEGVDLLKGSRVSNLYTLSMEIFLLSSPICLFSKASKTKSWLWHQRLSHLNFNYITSLAKEGLVQGLPKLKYQKDHLCSACALGKSKKHSHKPKAEDFSQEKLYLLHMDLYGPMRIQSINGRKYILVTVDDYSQFT</sequence>
<dbReference type="PANTHER" id="PTHR42648:SF18">
    <property type="entry name" value="RETROTRANSPOSON, UNCLASSIFIED-LIKE PROTEIN"/>
    <property type="match status" value="1"/>
</dbReference>
<reference evidence="4" key="1">
    <citation type="journal article" date="2022" name="Int. J. Mol. Sci.">
        <title>Draft Genome of Tanacetum Coccineum: Genomic Comparison of Closely Related Tanacetum-Family Plants.</title>
        <authorList>
            <person name="Yamashiro T."/>
            <person name="Shiraishi A."/>
            <person name="Nakayama K."/>
            <person name="Satake H."/>
        </authorList>
    </citation>
    <scope>NUCLEOTIDE SEQUENCE</scope>
</reference>
<organism evidence="4 5">
    <name type="scientific">Tanacetum coccineum</name>
    <dbReference type="NCBI Taxonomy" id="301880"/>
    <lineage>
        <taxon>Eukaryota</taxon>
        <taxon>Viridiplantae</taxon>
        <taxon>Streptophyta</taxon>
        <taxon>Embryophyta</taxon>
        <taxon>Tracheophyta</taxon>
        <taxon>Spermatophyta</taxon>
        <taxon>Magnoliopsida</taxon>
        <taxon>eudicotyledons</taxon>
        <taxon>Gunneridae</taxon>
        <taxon>Pentapetalae</taxon>
        <taxon>asterids</taxon>
        <taxon>campanulids</taxon>
        <taxon>Asterales</taxon>
        <taxon>Asteraceae</taxon>
        <taxon>Asteroideae</taxon>
        <taxon>Anthemideae</taxon>
        <taxon>Anthemidinae</taxon>
        <taxon>Tanacetum</taxon>
    </lineage>
</organism>
<keyword evidence="1" id="KW-0175">Coiled coil</keyword>
<name>A0ABQ5FN55_9ASTR</name>
<keyword evidence="5" id="KW-1185">Reference proteome</keyword>
<evidence type="ECO:0000256" key="2">
    <source>
        <dbReference type="SAM" id="MobiDB-lite"/>
    </source>
</evidence>
<feature type="domain" description="GAG-pre-integrase" evidence="3">
    <location>
        <begin position="784"/>
        <end position="856"/>
    </location>
</feature>
<reference evidence="4" key="2">
    <citation type="submission" date="2022-01" db="EMBL/GenBank/DDBJ databases">
        <authorList>
            <person name="Yamashiro T."/>
            <person name="Shiraishi A."/>
            <person name="Satake H."/>
            <person name="Nakayama K."/>
        </authorList>
    </citation>
    <scope>NUCLEOTIDE SEQUENCE</scope>
</reference>
<proteinExistence type="predicted"/>
<evidence type="ECO:0000256" key="1">
    <source>
        <dbReference type="SAM" id="Coils"/>
    </source>
</evidence>
<dbReference type="PANTHER" id="PTHR42648">
    <property type="entry name" value="TRANSPOSASE, PUTATIVE-RELATED"/>
    <property type="match status" value="1"/>
</dbReference>
<dbReference type="Proteomes" id="UP001151760">
    <property type="component" value="Unassembled WGS sequence"/>
</dbReference>
<evidence type="ECO:0000313" key="5">
    <source>
        <dbReference type="Proteomes" id="UP001151760"/>
    </source>
</evidence>
<feature type="compositionally biased region" description="Polar residues" evidence="2">
    <location>
        <begin position="630"/>
        <end position="649"/>
    </location>
</feature>
<accession>A0ABQ5FN55</accession>
<dbReference type="EMBL" id="BQNB010017539">
    <property type="protein sequence ID" value="GJT64373.1"/>
    <property type="molecule type" value="Genomic_DNA"/>
</dbReference>
<feature type="region of interest" description="Disordered" evidence="2">
    <location>
        <begin position="626"/>
        <end position="673"/>
    </location>
</feature>